<dbReference type="EMBL" id="BAABGN010000008">
    <property type="protein sequence ID" value="GAA4423022.1"/>
    <property type="molecule type" value="Genomic_DNA"/>
</dbReference>
<dbReference type="Proteomes" id="UP001500622">
    <property type="component" value="Unassembled WGS sequence"/>
</dbReference>
<evidence type="ECO:0000313" key="10">
    <source>
        <dbReference type="Proteomes" id="UP001500622"/>
    </source>
</evidence>
<comment type="catalytic activity">
    <reaction evidence="1">
        <text>aldehydo-D-ribose 5-phosphate = D-ribulose 5-phosphate</text>
        <dbReference type="Rhea" id="RHEA:14657"/>
        <dbReference type="ChEBI" id="CHEBI:58121"/>
        <dbReference type="ChEBI" id="CHEBI:58273"/>
        <dbReference type="EC" id="5.3.1.6"/>
    </reaction>
</comment>
<reference evidence="10" key="1">
    <citation type="journal article" date="2019" name="Int. J. Syst. Evol. Microbiol.">
        <title>The Global Catalogue of Microorganisms (GCM) 10K type strain sequencing project: providing services to taxonomists for standard genome sequencing and annotation.</title>
        <authorList>
            <consortium name="The Broad Institute Genomics Platform"/>
            <consortium name="The Broad Institute Genome Sequencing Center for Infectious Disease"/>
            <person name="Wu L."/>
            <person name="Ma J."/>
        </authorList>
    </citation>
    <scope>NUCLEOTIDE SEQUENCE [LARGE SCALE GENOMIC DNA]</scope>
    <source>
        <strain evidence="10">JCM 17810</strain>
    </source>
</reference>
<keyword evidence="10" id="KW-1185">Reference proteome</keyword>
<protein>
    <recommendedName>
        <fullName evidence="6">Ribose-5-phosphate isomerase B</fullName>
        <ecNumber evidence="5">5.3.1.6</ecNumber>
    </recommendedName>
    <alternativeName>
        <fullName evidence="8">Phosphoriboisomerase B</fullName>
    </alternativeName>
</protein>
<keyword evidence="7 9" id="KW-0413">Isomerase</keyword>
<dbReference type="NCBIfam" id="TIGR02133">
    <property type="entry name" value="RPI_actino"/>
    <property type="match status" value="1"/>
</dbReference>
<evidence type="ECO:0000256" key="3">
    <source>
        <dbReference type="ARBA" id="ARBA00008754"/>
    </source>
</evidence>
<evidence type="ECO:0000256" key="4">
    <source>
        <dbReference type="ARBA" id="ARBA00011738"/>
    </source>
</evidence>
<organism evidence="9 10">
    <name type="scientific">Georgenia halophila</name>
    <dbReference type="NCBI Taxonomy" id="620889"/>
    <lineage>
        <taxon>Bacteria</taxon>
        <taxon>Bacillati</taxon>
        <taxon>Actinomycetota</taxon>
        <taxon>Actinomycetes</taxon>
        <taxon>Micrococcales</taxon>
        <taxon>Bogoriellaceae</taxon>
        <taxon>Georgenia</taxon>
    </lineage>
</organism>
<dbReference type="Pfam" id="PF02502">
    <property type="entry name" value="LacAB_rpiB"/>
    <property type="match status" value="1"/>
</dbReference>
<dbReference type="PANTHER" id="PTHR30345">
    <property type="entry name" value="RIBOSE-5-PHOSPHATE ISOMERASE B"/>
    <property type="match status" value="1"/>
</dbReference>
<evidence type="ECO:0000256" key="7">
    <source>
        <dbReference type="ARBA" id="ARBA00023235"/>
    </source>
</evidence>
<evidence type="ECO:0000256" key="8">
    <source>
        <dbReference type="ARBA" id="ARBA00032117"/>
    </source>
</evidence>
<dbReference type="SUPFAM" id="SSF89623">
    <property type="entry name" value="Ribose/Galactose isomerase RpiB/AlsB"/>
    <property type="match status" value="1"/>
</dbReference>
<dbReference type="Gene3D" id="3.40.1400.10">
    <property type="entry name" value="Sugar-phosphate isomerase, RpiB/LacA/LacB"/>
    <property type="match status" value="1"/>
</dbReference>
<evidence type="ECO:0000256" key="6">
    <source>
        <dbReference type="ARBA" id="ARBA00014007"/>
    </source>
</evidence>
<dbReference type="NCBIfam" id="TIGR00689">
    <property type="entry name" value="rpiB_lacA_lacB"/>
    <property type="match status" value="1"/>
</dbReference>
<comment type="similarity">
    <text evidence="3">Belongs to the LacAB/RpiB family.</text>
</comment>
<dbReference type="GO" id="GO:0016853">
    <property type="term" value="F:isomerase activity"/>
    <property type="evidence" value="ECO:0007669"/>
    <property type="project" value="UniProtKB-KW"/>
</dbReference>
<dbReference type="InterPro" id="IPR011860">
    <property type="entry name" value="Rib-5-P_Isoase_Actino"/>
</dbReference>
<comment type="pathway">
    <text evidence="2">Carbohydrate degradation; pentose phosphate pathway; D-ribose 5-phosphate from D-ribulose 5-phosphate (non-oxidative stage): step 1/1.</text>
</comment>
<sequence length="190" mass="20510">MPRSIAAASVIRSVIGAFSRTFVVVIIRPYGSPETSRWHNWRMRIHIAADHAGFELKTALVPHLEDSGHDVVDHGADIFDPHDDYPTMCIAAAEAVVADRGSLGVVIGGSGNGEQIAANKVHGVRAALAWSEVTATLARQHNDANVVAIGARQHSTEEATALVDAFLAESFSGDPRHQRRIDEVAEYESR</sequence>
<name>A0ABP8L583_9MICO</name>
<evidence type="ECO:0000313" key="9">
    <source>
        <dbReference type="EMBL" id="GAA4423022.1"/>
    </source>
</evidence>
<gene>
    <name evidence="9" type="ORF">GCM10023169_18140</name>
</gene>
<dbReference type="InterPro" id="IPR036569">
    <property type="entry name" value="RpiB_LacA_LacB_sf"/>
</dbReference>
<comment type="caution">
    <text evidence="9">The sequence shown here is derived from an EMBL/GenBank/DDBJ whole genome shotgun (WGS) entry which is preliminary data.</text>
</comment>
<evidence type="ECO:0000256" key="2">
    <source>
        <dbReference type="ARBA" id="ARBA00004988"/>
    </source>
</evidence>
<dbReference type="NCBIfam" id="NF004051">
    <property type="entry name" value="PRK05571.1"/>
    <property type="match status" value="1"/>
</dbReference>
<dbReference type="PANTHER" id="PTHR30345:SF0">
    <property type="entry name" value="DNA DAMAGE-REPAIR_TOLERATION PROTEIN DRT102"/>
    <property type="match status" value="1"/>
</dbReference>
<dbReference type="InterPro" id="IPR003500">
    <property type="entry name" value="RpiB_LacA_LacB"/>
</dbReference>
<proteinExistence type="inferred from homology"/>
<comment type="subunit">
    <text evidence="4">Homodimer.</text>
</comment>
<accession>A0ABP8L583</accession>
<dbReference type="EC" id="5.3.1.6" evidence="5"/>
<evidence type="ECO:0000256" key="5">
    <source>
        <dbReference type="ARBA" id="ARBA00011959"/>
    </source>
</evidence>
<evidence type="ECO:0000256" key="1">
    <source>
        <dbReference type="ARBA" id="ARBA00001713"/>
    </source>
</evidence>